<keyword evidence="2" id="KW-1185">Reference proteome</keyword>
<sequence length="307" mass="34975">ELISLINEPLLRKLPVICGEEYKYPVLSNSVYTNKEDRQSGITLHISFILAEQFGYDVSGVQSEDIMFNRHDNQGILQFEFSRALGIIKFSHVSYWFYFILVSKREEKSSSEAYNEALDDFSKKFYILDPLLSGEAASMPNCLFHLAGIPYHRIKVISSIINIIRVLLTISSILHTNEVSIENLPYADDINARVKFLSSMYACARGCLGLVQTAEDTQLSVIMFNILYATFDNPVAFSSTLNMEDKMTEWLKNWDDGTLDRKKYTKMSDISSLGISFIIKSEEGRDLVEKEGMDASEALKHPWLINL</sequence>
<protein>
    <submittedName>
        <fullName evidence="1">1137_t:CDS:1</fullName>
    </submittedName>
</protein>
<gene>
    <name evidence="1" type="ORF">SPELUC_LOCUS3885</name>
</gene>
<proteinExistence type="predicted"/>
<name>A0ACA9LB82_9GLOM</name>
<reference evidence="1" key="1">
    <citation type="submission" date="2021-06" db="EMBL/GenBank/DDBJ databases">
        <authorList>
            <person name="Kallberg Y."/>
            <person name="Tangrot J."/>
            <person name="Rosling A."/>
        </authorList>
    </citation>
    <scope>NUCLEOTIDE SEQUENCE</scope>
    <source>
        <strain evidence="1">28 12/20/2015</strain>
    </source>
</reference>
<accession>A0ACA9LB82</accession>
<feature type="non-terminal residue" evidence="1">
    <location>
        <position position="1"/>
    </location>
</feature>
<comment type="caution">
    <text evidence="1">The sequence shown here is derived from an EMBL/GenBank/DDBJ whole genome shotgun (WGS) entry which is preliminary data.</text>
</comment>
<dbReference type="EMBL" id="CAJVPW010003163">
    <property type="protein sequence ID" value="CAG8519945.1"/>
    <property type="molecule type" value="Genomic_DNA"/>
</dbReference>
<evidence type="ECO:0000313" key="2">
    <source>
        <dbReference type="Proteomes" id="UP000789366"/>
    </source>
</evidence>
<evidence type="ECO:0000313" key="1">
    <source>
        <dbReference type="EMBL" id="CAG8519945.1"/>
    </source>
</evidence>
<dbReference type="Proteomes" id="UP000789366">
    <property type="component" value="Unassembled WGS sequence"/>
</dbReference>
<organism evidence="1 2">
    <name type="scientific">Cetraspora pellucida</name>
    <dbReference type="NCBI Taxonomy" id="1433469"/>
    <lineage>
        <taxon>Eukaryota</taxon>
        <taxon>Fungi</taxon>
        <taxon>Fungi incertae sedis</taxon>
        <taxon>Mucoromycota</taxon>
        <taxon>Glomeromycotina</taxon>
        <taxon>Glomeromycetes</taxon>
        <taxon>Diversisporales</taxon>
        <taxon>Gigasporaceae</taxon>
        <taxon>Cetraspora</taxon>
    </lineage>
</organism>